<dbReference type="SMART" id="SM00506">
    <property type="entry name" value="A1pp"/>
    <property type="match status" value="1"/>
</dbReference>
<dbReference type="CDD" id="cd02908">
    <property type="entry name" value="Macro_OAADPr_deacetylase"/>
    <property type="match status" value="1"/>
</dbReference>
<dbReference type="EMBL" id="LBJQ01000087">
    <property type="protein sequence ID" value="RXH24923.1"/>
    <property type="molecule type" value="Genomic_DNA"/>
</dbReference>
<reference evidence="2 3" key="1">
    <citation type="submission" date="2015-04" db="EMBL/GenBank/DDBJ databases">
        <title>Comparative genomics of rhizobia nodulating Arachis hypogaea in China.</title>
        <authorList>
            <person name="Li Y."/>
        </authorList>
    </citation>
    <scope>NUCLEOTIDE SEQUENCE [LARGE SCALE GENOMIC DNA]</scope>
    <source>
        <strain evidence="2 3">CCBAU 51757</strain>
    </source>
</reference>
<keyword evidence="3" id="KW-1185">Reference proteome</keyword>
<dbReference type="Proteomes" id="UP000289546">
    <property type="component" value="Unassembled WGS sequence"/>
</dbReference>
<comment type="caution">
    <text evidence="2">The sequence shown here is derived from an EMBL/GenBank/DDBJ whole genome shotgun (WGS) entry which is preliminary data.</text>
</comment>
<evidence type="ECO:0000259" key="1">
    <source>
        <dbReference type="PROSITE" id="PS51154"/>
    </source>
</evidence>
<dbReference type="AlphaFoldDB" id="A0A4Q0S0G5"/>
<dbReference type="PROSITE" id="PS51154">
    <property type="entry name" value="MACRO"/>
    <property type="match status" value="1"/>
</dbReference>
<dbReference type="InterPro" id="IPR043472">
    <property type="entry name" value="Macro_dom-like"/>
</dbReference>
<dbReference type="PANTHER" id="PTHR11106">
    <property type="entry name" value="GANGLIOSIDE INDUCED DIFFERENTIATION ASSOCIATED PROTEIN 2-RELATED"/>
    <property type="match status" value="1"/>
</dbReference>
<protein>
    <submittedName>
        <fullName evidence="2">Appr-1-p processing protein</fullName>
    </submittedName>
</protein>
<dbReference type="GO" id="GO:0061463">
    <property type="term" value="F:O-acetyl-ADP-ribose deacetylase activity"/>
    <property type="evidence" value="ECO:0007669"/>
    <property type="project" value="TreeGrafter"/>
</dbReference>
<dbReference type="Pfam" id="PF01661">
    <property type="entry name" value="Macro"/>
    <property type="match status" value="1"/>
</dbReference>
<name>A0A4Q0S0G5_9BRAD</name>
<dbReference type="OrthoDB" id="6194521at2"/>
<sequence>MTVPTRRIGGAELDVIVADITTLGVDAIVNAANTSLLGGGGVDGAIHRAAGPDLVAECRMLHGCKTGDAKITKGYRLKAAHVIHAVGPVWNGGTRGEDDLLASCYRRSMELCGKHGLTSVAFPAISTGIFRFPADRAADIAVRTTIEGLSAAPSLARVVFCCFSEPSARLHAEAIEQHSGPCA</sequence>
<gene>
    <name evidence="2" type="ORF">XH99_26370</name>
</gene>
<dbReference type="InterPro" id="IPR002589">
    <property type="entry name" value="Macro_dom"/>
</dbReference>
<feature type="domain" description="Macro" evidence="1">
    <location>
        <begin position="1"/>
        <end position="179"/>
    </location>
</feature>
<dbReference type="SUPFAM" id="SSF52949">
    <property type="entry name" value="Macro domain-like"/>
    <property type="match status" value="1"/>
</dbReference>
<organism evidence="2 3">
    <name type="scientific">Bradyrhizobium nanningense</name>
    <dbReference type="NCBI Taxonomy" id="1325118"/>
    <lineage>
        <taxon>Bacteria</taxon>
        <taxon>Pseudomonadati</taxon>
        <taxon>Pseudomonadota</taxon>
        <taxon>Alphaproteobacteria</taxon>
        <taxon>Hyphomicrobiales</taxon>
        <taxon>Nitrobacteraceae</taxon>
        <taxon>Bradyrhizobium</taxon>
    </lineage>
</organism>
<dbReference type="Gene3D" id="3.40.220.10">
    <property type="entry name" value="Leucine Aminopeptidase, subunit E, domain 1"/>
    <property type="match status" value="1"/>
</dbReference>
<proteinExistence type="predicted"/>
<evidence type="ECO:0000313" key="2">
    <source>
        <dbReference type="EMBL" id="RXH24923.1"/>
    </source>
</evidence>
<dbReference type="RefSeq" id="WP_128920835.1">
    <property type="nucleotide sequence ID" value="NZ_LBJC01000019.1"/>
</dbReference>
<dbReference type="PANTHER" id="PTHR11106:SF27">
    <property type="entry name" value="MACRO DOMAIN-CONTAINING PROTEIN"/>
    <property type="match status" value="1"/>
</dbReference>
<dbReference type="NCBIfam" id="NF001664">
    <property type="entry name" value="PRK00431.1-6"/>
    <property type="match status" value="1"/>
</dbReference>
<accession>A0A4Q0S0G5</accession>
<evidence type="ECO:0000313" key="3">
    <source>
        <dbReference type="Proteomes" id="UP000289546"/>
    </source>
</evidence>